<dbReference type="EMBL" id="CABO01000034">
    <property type="protein sequence ID" value="CBI02282.1"/>
    <property type="molecule type" value="Genomic_DNA"/>
</dbReference>
<sequence length="430" mass="48173">MLEFRGSVVTSDAGLLAYRELDDALGLTPSAGKRLADARTGMNGRHALVGMFRQSVFGRLAGYEDVNDALRLRHDPAMRWIIGGNAAKGSGASPSQMGRFETNWLAKPENLATLIDLSGNWIDQVAKRRSCKRVILDMDSSVSPTHGDQEKSVWNGHFGCTCYHPLFVFNQFGDMERCALRPGNVHSADGWEDVLKPIIARYQGAVERIAFRGDAAFAQPNMYEFLESEGIEYAIRLPANQILQARIGHLLKRPVGRPPHHVQRFFKSFQYKAASWYHSRRVVAKVEWHPGELFPRVGFIVTNVSSSSKNIVRFYNQRGTCEQWIKEGKGAIKWTRLSCSAFNANAVRLQLHALAYNLGNFLRTLAIPEAFETWSLTSLREKLIKIGAKVVSHGRYVAFQMAEVAIPRQLFAEIMQRIAALRSPPIATAT</sequence>
<dbReference type="InterPro" id="IPR025668">
    <property type="entry name" value="Tnp_DDE_dom"/>
</dbReference>
<evidence type="ECO:0000313" key="3">
    <source>
        <dbReference type="EMBL" id="CBI02282.1"/>
    </source>
</evidence>
<proteinExistence type="predicted"/>
<dbReference type="AlphaFoldDB" id="E6PEZ8"/>
<name>E6PEZ8_9ZZZZ</name>
<organism evidence="2">
    <name type="scientific">mine drainage metagenome</name>
    <dbReference type="NCBI Taxonomy" id="410659"/>
    <lineage>
        <taxon>unclassified sequences</taxon>
        <taxon>metagenomes</taxon>
        <taxon>ecological metagenomes</taxon>
    </lineage>
</organism>
<dbReference type="InterPro" id="IPR047960">
    <property type="entry name" value="Transpos_IS1380"/>
</dbReference>
<dbReference type="EMBL" id="CABL01000005">
    <property type="protein sequence ID" value="CBH75034.1"/>
    <property type="molecule type" value="Genomic_DNA"/>
</dbReference>
<feature type="domain" description="Transposase DDE" evidence="1">
    <location>
        <begin position="2"/>
        <end position="422"/>
    </location>
</feature>
<reference evidence="2" key="1">
    <citation type="submission" date="2009-10" db="EMBL/GenBank/DDBJ databases">
        <title>Diversity of trophic interactions inside an arsenic-rich microbial ecosystem.</title>
        <authorList>
            <person name="Bertin P.N."/>
            <person name="Heinrich-Salmeron A."/>
            <person name="Pelletier E."/>
            <person name="Goulhen-Chollet F."/>
            <person name="Arsene-Ploetze F."/>
            <person name="Gallien S."/>
            <person name="Calteau A."/>
            <person name="Vallenet D."/>
            <person name="Casiot C."/>
            <person name="Chane-Woon-Ming B."/>
            <person name="Giloteaux L."/>
            <person name="Barakat M."/>
            <person name="Bonnefoy V."/>
            <person name="Bruneel O."/>
            <person name="Chandler M."/>
            <person name="Cleiss J."/>
            <person name="Duran R."/>
            <person name="Elbaz-Poulichet F."/>
            <person name="Fonknechten N."/>
            <person name="Lauga B."/>
            <person name="Mornico D."/>
            <person name="Ortet P."/>
            <person name="Schaeffer C."/>
            <person name="Siguier P."/>
            <person name="Alexander Thil Smith A."/>
            <person name="Van Dorsselaer A."/>
            <person name="Weissenbach J."/>
            <person name="Medigue C."/>
            <person name="Le Paslier D."/>
        </authorList>
    </citation>
    <scope>NUCLEOTIDE SEQUENCE</scope>
</reference>
<comment type="caution">
    <text evidence="2">The sequence shown here is derived from an EMBL/GenBank/DDBJ whole genome shotgun (WGS) entry which is preliminary data.</text>
</comment>
<dbReference type="Pfam" id="PF13701">
    <property type="entry name" value="DDE_Tnp_1_4"/>
    <property type="match status" value="1"/>
</dbReference>
<protein>
    <submittedName>
        <fullName evidence="2">Transposase of ISCARN50, IS1380 family</fullName>
    </submittedName>
</protein>
<dbReference type="NCBIfam" id="NF033539">
    <property type="entry name" value="transpos_IS1380"/>
    <property type="match status" value="1"/>
</dbReference>
<accession>E6PEZ8</accession>
<evidence type="ECO:0000313" key="2">
    <source>
        <dbReference type="EMBL" id="CBH75034.1"/>
    </source>
</evidence>
<gene>
    <name evidence="2" type="ORF">CARN1_0209</name>
    <name evidence="3" type="ORF">CARN4_0989</name>
</gene>
<evidence type="ECO:0000259" key="1">
    <source>
        <dbReference type="Pfam" id="PF13701"/>
    </source>
</evidence>